<dbReference type="InterPro" id="IPR010982">
    <property type="entry name" value="Lambda_DNA-bd_dom_sf"/>
</dbReference>
<proteinExistence type="predicted"/>
<dbReference type="GO" id="GO:0003700">
    <property type="term" value="F:DNA-binding transcription factor activity"/>
    <property type="evidence" value="ECO:0007669"/>
    <property type="project" value="TreeGrafter"/>
</dbReference>
<dbReference type="PROSITE" id="PS50943">
    <property type="entry name" value="HTH_CROC1"/>
    <property type="match status" value="1"/>
</dbReference>
<dbReference type="CDD" id="cd00093">
    <property type="entry name" value="HTH_XRE"/>
    <property type="match status" value="1"/>
</dbReference>
<dbReference type="SUPFAM" id="SSF47413">
    <property type="entry name" value="lambda repressor-like DNA-binding domains"/>
    <property type="match status" value="1"/>
</dbReference>
<dbReference type="AlphaFoldDB" id="A0A561QG70"/>
<evidence type="ECO:0000256" key="1">
    <source>
        <dbReference type="ARBA" id="ARBA00023125"/>
    </source>
</evidence>
<name>A0A561QG70_9HYPH</name>
<gene>
    <name evidence="3" type="ORF">FHW37_10838</name>
</gene>
<dbReference type="Pfam" id="PF07883">
    <property type="entry name" value="Cupin_2"/>
    <property type="match status" value="1"/>
</dbReference>
<dbReference type="PANTHER" id="PTHR46797:SF20">
    <property type="entry name" value="BLR4304 PROTEIN"/>
    <property type="match status" value="1"/>
</dbReference>
<accession>A0A561QG70</accession>
<dbReference type="PANTHER" id="PTHR46797">
    <property type="entry name" value="HTH-TYPE TRANSCRIPTIONAL REGULATOR"/>
    <property type="match status" value="1"/>
</dbReference>
<dbReference type="InterPro" id="IPR011051">
    <property type="entry name" value="RmlC_Cupin_sf"/>
</dbReference>
<dbReference type="SUPFAM" id="SSF51182">
    <property type="entry name" value="RmlC-like cupins"/>
    <property type="match status" value="1"/>
</dbReference>
<dbReference type="Gene3D" id="2.60.120.10">
    <property type="entry name" value="Jelly Rolls"/>
    <property type="match status" value="1"/>
</dbReference>
<dbReference type="EMBL" id="VIWP01000008">
    <property type="protein sequence ID" value="TWF49368.1"/>
    <property type="molecule type" value="Genomic_DNA"/>
</dbReference>
<dbReference type="RefSeq" id="WP_145641355.1">
    <property type="nucleotide sequence ID" value="NZ_VIWP01000008.1"/>
</dbReference>
<dbReference type="OrthoDB" id="9814751at2"/>
<protein>
    <submittedName>
        <fullName evidence="3">XRE family transcriptional regulator</fullName>
    </submittedName>
</protein>
<sequence>MEAKKAAPAARRAVKAESGSFFSENQIGLRLKEVRQAAGLKLSDLSGMTAVSVSYLSKIENGQVSPSFDIIKRICDGLHVSLEDFVRPGEKSQISGRKTVTRTNEGVHFTSGQYDYKAHGTELSRKGMVPLEMTVRARSLDEFDHWSRHSGEEFVYVLKGAIEIHTEHYAPFRLETGESAYFDSSMQHLYITVSEEDAHVLSVSHDPDASAAERIGQFMNPGTRRVEGYFIDPSRKETQKAK</sequence>
<evidence type="ECO:0000313" key="3">
    <source>
        <dbReference type="EMBL" id="TWF49368.1"/>
    </source>
</evidence>
<reference evidence="3 4" key="1">
    <citation type="submission" date="2019-06" db="EMBL/GenBank/DDBJ databases">
        <title>Sorghum-associated microbial communities from plants grown in Nebraska, USA.</title>
        <authorList>
            <person name="Schachtman D."/>
        </authorList>
    </citation>
    <scope>NUCLEOTIDE SEQUENCE [LARGE SCALE GENOMIC DNA]</scope>
    <source>
        <strain evidence="3 4">1225</strain>
    </source>
</reference>
<comment type="caution">
    <text evidence="3">The sequence shown here is derived from an EMBL/GenBank/DDBJ whole genome shotgun (WGS) entry which is preliminary data.</text>
</comment>
<feature type="domain" description="HTH cro/C1-type" evidence="2">
    <location>
        <begin position="31"/>
        <end position="85"/>
    </location>
</feature>
<dbReference type="Proteomes" id="UP000320653">
    <property type="component" value="Unassembled WGS sequence"/>
</dbReference>
<organism evidence="3 4">
    <name type="scientific">Neorhizobium alkalisoli</name>
    <dbReference type="NCBI Taxonomy" id="528178"/>
    <lineage>
        <taxon>Bacteria</taxon>
        <taxon>Pseudomonadati</taxon>
        <taxon>Pseudomonadota</taxon>
        <taxon>Alphaproteobacteria</taxon>
        <taxon>Hyphomicrobiales</taxon>
        <taxon>Rhizobiaceae</taxon>
        <taxon>Rhizobium/Agrobacterium group</taxon>
        <taxon>Neorhizobium</taxon>
    </lineage>
</organism>
<dbReference type="GO" id="GO:0005829">
    <property type="term" value="C:cytosol"/>
    <property type="evidence" value="ECO:0007669"/>
    <property type="project" value="TreeGrafter"/>
</dbReference>
<dbReference type="SMART" id="SM00530">
    <property type="entry name" value="HTH_XRE"/>
    <property type="match status" value="1"/>
</dbReference>
<dbReference type="GO" id="GO:0003677">
    <property type="term" value="F:DNA binding"/>
    <property type="evidence" value="ECO:0007669"/>
    <property type="project" value="UniProtKB-KW"/>
</dbReference>
<dbReference type="Pfam" id="PF01381">
    <property type="entry name" value="HTH_3"/>
    <property type="match status" value="1"/>
</dbReference>
<dbReference type="Gene3D" id="1.10.260.40">
    <property type="entry name" value="lambda repressor-like DNA-binding domains"/>
    <property type="match status" value="1"/>
</dbReference>
<dbReference type="InterPro" id="IPR014710">
    <property type="entry name" value="RmlC-like_jellyroll"/>
</dbReference>
<evidence type="ECO:0000313" key="4">
    <source>
        <dbReference type="Proteomes" id="UP000320653"/>
    </source>
</evidence>
<dbReference type="InterPro" id="IPR001387">
    <property type="entry name" value="Cro/C1-type_HTH"/>
</dbReference>
<keyword evidence="4" id="KW-1185">Reference proteome</keyword>
<dbReference type="CDD" id="cd02209">
    <property type="entry name" value="cupin_XRE_C"/>
    <property type="match status" value="1"/>
</dbReference>
<dbReference type="InterPro" id="IPR013096">
    <property type="entry name" value="Cupin_2"/>
</dbReference>
<dbReference type="InterPro" id="IPR050807">
    <property type="entry name" value="TransReg_Diox_bact_type"/>
</dbReference>
<keyword evidence="1" id="KW-0238">DNA-binding</keyword>
<evidence type="ECO:0000259" key="2">
    <source>
        <dbReference type="PROSITE" id="PS50943"/>
    </source>
</evidence>